<sequence>MKHLSIRDEKQPENIATRIFPQTGFVRLNQIVRPDGPLPISKSGFWAGVKTGKFPQPRKISPRVTVWRAEDINALLREIDMGGK</sequence>
<evidence type="ECO:0000313" key="4">
    <source>
        <dbReference type="Proteomes" id="UP000826513"/>
    </source>
</evidence>
<reference evidence="1 3" key="1">
    <citation type="submission" date="2019-04" db="EMBL/GenBank/DDBJ databases">
        <title>Complete genome sequence of Agrobacterium larrymoorei CFBP5473.</title>
        <authorList>
            <person name="Haryono M."/>
            <person name="Chou L."/>
            <person name="Lin Y.-C."/>
            <person name="Lai E.-M."/>
            <person name="Kuo C.-H."/>
        </authorList>
    </citation>
    <scope>NUCLEOTIDE SEQUENCE [LARGE SCALE GENOMIC DNA]</scope>
    <source>
        <strain evidence="1 3">CFBP5473</strain>
    </source>
</reference>
<evidence type="ECO:0000313" key="3">
    <source>
        <dbReference type="Proteomes" id="UP000298545"/>
    </source>
</evidence>
<dbReference type="RefSeq" id="WP_051441393.1">
    <property type="nucleotide sequence ID" value="NZ_CP039691.1"/>
</dbReference>
<reference evidence="2 4" key="2">
    <citation type="submission" date="2021-03" db="EMBL/GenBank/DDBJ databases">
        <title>Rapid diversification of plasmids in a genus of pathogenic and nitrogen fixing bacteria.</title>
        <authorList>
            <person name="Weisberg A.J."/>
            <person name="Miller M."/>
            <person name="Ream W."/>
            <person name="Grunwald N.J."/>
            <person name="Chang J.H."/>
        </authorList>
    </citation>
    <scope>NUCLEOTIDE SEQUENCE [LARGE SCALE GENOMIC DNA]</scope>
    <source>
        <strain evidence="2 4">AF3.44</strain>
    </source>
</reference>
<dbReference type="Proteomes" id="UP000826513">
    <property type="component" value="Chromosome 1"/>
</dbReference>
<protein>
    <submittedName>
        <fullName evidence="1">AlpA family phage regulatory protein</fullName>
    </submittedName>
</protein>
<organism evidence="1 3">
    <name type="scientific">Agrobacterium larrymoorei</name>
    <dbReference type="NCBI Taxonomy" id="160699"/>
    <lineage>
        <taxon>Bacteria</taxon>
        <taxon>Pseudomonadati</taxon>
        <taxon>Pseudomonadota</taxon>
        <taxon>Alphaproteobacteria</taxon>
        <taxon>Hyphomicrobiales</taxon>
        <taxon>Rhizobiaceae</taxon>
        <taxon>Rhizobium/Agrobacterium group</taxon>
        <taxon>Agrobacterium</taxon>
    </lineage>
</organism>
<dbReference type="EMBL" id="CP039691">
    <property type="protein sequence ID" value="QCI98831.1"/>
    <property type="molecule type" value="Genomic_DNA"/>
</dbReference>
<dbReference type="KEGG" id="alf:CFBP5473_13560"/>
<dbReference type="STRING" id="1367849.GCA_000518585_04266"/>
<keyword evidence="4" id="KW-1185">Reference proteome</keyword>
<dbReference type="OrthoDB" id="9801242at2"/>
<dbReference type="EMBL" id="CP072167">
    <property type="protein sequence ID" value="QYA08282.1"/>
    <property type="molecule type" value="Genomic_DNA"/>
</dbReference>
<dbReference type="AlphaFoldDB" id="A0A4D7DQB7"/>
<gene>
    <name evidence="1" type="ORF">CFBP5473_13560</name>
    <name evidence="2" type="ORF">J5285_06175</name>
</gene>
<dbReference type="Gene3D" id="1.10.238.160">
    <property type="match status" value="1"/>
</dbReference>
<evidence type="ECO:0000313" key="2">
    <source>
        <dbReference type="EMBL" id="QYA08282.1"/>
    </source>
</evidence>
<accession>A0A4D7DQB7</accession>
<proteinExistence type="predicted"/>
<dbReference type="Proteomes" id="UP000298545">
    <property type="component" value="Chromosome circular"/>
</dbReference>
<evidence type="ECO:0000313" key="1">
    <source>
        <dbReference type="EMBL" id="QCI98831.1"/>
    </source>
</evidence>
<name>A0A4D7DQB7_9HYPH</name>